<dbReference type="Gene3D" id="3.10.450.50">
    <property type="match status" value="1"/>
</dbReference>
<name>A0ABW0EKV6_9PSEU</name>
<protein>
    <submittedName>
        <fullName evidence="3">Nuclear transport factor 2 family protein</fullName>
    </submittedName>
</protein>
<organism evidence="3 4">
    <name type="scientific">Actinokineospora guangxiensis</name>
    <dbReference type="NCBI Taxonomy" id="1490288"/>
    <lineage>
        <taxon>Bacteria</taxon>
        <taxon>Bacillati</taxon>
        <taxon>Actinomycetota</taxon>
        <taxon>Actinomycetes</taxon>
        <taxon>Pseudonocardiales</taxon>
        <taxon>Pseudonocardiaceae</taxon>
        <taxon>Actinokineospora</taxon>
    </lineage>
</organism>
<dbReference type="InterPro" id="IPR032710">
    <property type="entry name" value="NTF2-like_dom_sf"/>
</dbReference>
<sequence>MAETHPSITAAGVDHVRLSYLYLDAGDLDGYASLLHEDVHLVLPGSPTGRSRDDAMRLAGERPRPHGTHGLFKVIADGDCVVAVGRYNPASPNDTPGHDFADVFTLSDNALLMSQRRFRCEPPAD</sequence>
<keyword evidence="4" id="KW-1185">Reference proteome</keyword>
<evidence type="ECO:0000313" key="3">
    <source>
        <dbReference type="EMBL" id="MFC5286566.1"/>
    </source>
</evidence>
<feature type="domain" description="SnoaL-like" evidence="2">
    <location>
        <begin position="22"/>
        <end position="108"/>
    </location>
</feature>
<dbReference type="SUPFAM" id="SSF54427">
    <property type="entry name" value="NTF2-like"/>
    <property type="match status" value="1"/>
</dbReference>
<feature type="region of interest" description="Disordered" evidence="1">
    <location>
        <begin position="46"/>
        <end position="65"/>
    </location>
</feature>
<proteinExistence type="predicted"/>
<dbReference type="RefSeq" id="WP_378244617.1">
    <property type="nucleotide sequence ID" value="NZ_JBHSKF010000002.1"/>
</dbReference>
<evidence type="ECO:0000313" key="4">
    <source>
        <dbReference type="Proteomes" id="UP001596157"/>
    </source>
</evidence>
<accession>A0ABW0EKV6</accession>
<reference evidence="4" key="1">
    <citation type="journal article" date="2019" name="Int. J. Syst. Evol. Microbiol.">
        <title>The Global Catalogue of Microorganisms (GCM) 10K type strain sequencing project: providing services to taxonomists for standard genome sequencing and annotation.</title>
        <authorList>
            <consortium name="The Broad Institute Genomics Platform"/>
            <consortium name="The Broad Institute Genome Sequencing Center for Infectious Disease"/>
            <person name="Wu L."/>
            <person name="Ma J."/>
        </authorList>
    </citation>
    <scope>NUCLEOTIDE SEQUENCE [LARGE SCALE GENOMIC DNA]</scope>
    <source>
        <strain evidence="4">CCUG 59778</strain>
    </source>
</reference>
<dbReference type="EMBL" id="JBHSKF010000002">
    <property type="protein sequence ID" value="MFC5286566.1"/>
    <property type="molecule type" value="Genomic_DNA"/>
</dbReference>
<dbReference type="InterPro" id="IPR037401">
    <property type="entry name" value="SnoaL-like"/>
</dbReference>
<comment type="caution">
    <text evidence="3">The sequence shown here is derived from an EMBL/GenBank/DDBJ whole genome shotgun (WGS) entry which is preliminary data.</text>
</comment>
<gene>
    <name evidence="3" type="ORF">ACFPM7_05840</name>
</gene>
<evidence type="ECO:0000256" key="1">
    <source>
        <dbReference type="SAM" id="MobiDB-lite"/>
    </source>
</evidence>
<feature type="compositionally biased region" description="Basic and acidic residues" evidence="1">
    <location>
        <begin position="50"/>
        <end position="64"/>
    </location>
</feature>
<evidence type="ECO:0000259" key="2">
    <source>
        <dbReference type="Pfam" id="PF12680"/>
    </source>
</evidence>
<dbReference type="Pfam" id="PF12680">
    <property type="entry name" value="SnoaL_2"/>
    <property type="match status" value="1"/>
</dbReference>
<dbReference type="Proteomes" id="UP001596157">
    <property type="component" value="Unassembled WGS sequence"/>
</dbReference>